<dbReference type="AlphaFoldDB" id="A0A375A6J6"/>
<evidence type="ECO:0000313" key="2">
    <source>
        <dbReference type="Proteomes" id="UP000294820"/>
    </source>
</evidence>
<protein>
    <submittedName>
        <fullName evidence="1">PhoP-regulated protein involed in LPS O-chain assembly and resistance to polymyxin</fullName>
    </submittedName>
</protein>
<keyword evidence="2" id="KW-1185">Reference proteome</keyword>
<dbReference type="EMBL" id="LT615367">
    <property type="protein sequence ID" value="SLM61621.1"/>
    <property type="molecule type" value="Genomic_DNA"/>
</dbReference>
<gene>
    <name evidence="1" type="primary">phoS</name>
    <name evidence="1" type="ORF">DAQ1742_00527</name>
</gene>
<dbReference type="Proteomes" id="UP000294820">
    <property type="component" value="Chromosome 1"/>
</dbReference>
<evidence type="ECO:0000313" key="1">
    <source>
        <dbReference type="EMBL" id="SLM61621.1"/>
    </source>
</evidence>
<proteinExistence type="predicted"/>
<sequence>MSSMRKYILFFFMIIMLTGCITKSQAPDPLQVQLANYGKLPEDYKQGVKNHFYYRLKDPYSAHYKFFEPYKGYSWVMNVPVDKEQLMFGWIIPVSVNAKNGFGAYAGATKVMMIYSNGQYHELPTLKEKVNITRVP</sequence>
<dbReference type="PROSITE" id="PS51257">
    <property type="entry name" value="PROKAR_LIPOPROTEIN"/>
    <property type="match status" value="1"/>
</dbReference>
<dbReference type="KEGG" id="daq:DAQ1742_00527"/>
<name>A0A375A6J6_9GAMM</name>
<organism evidence="1 2">
    <name type="scientific">Dickeya aquatica</name>
    <dbReference type="NCBI Taxonomy" id="1401087"/>
    <lineage>
        <taxon>Bacteria</taxon>
        <taxon>Pseudomonadati</taxon>
        <taxon>Pseudomonadota</taxon>
        <taxon>Gammaproteobacteria</taxon>
        <taxon>Enterobacterales</taxon>
        <taxon>Pectobacteriaceae</taxon>
        <taxon>Dickeya</taxon>
    </lineage>
</organism>
<reference evidence="1 2" key="1">
    <citation type="submission" date="2016-09" db="EMBL/GenBank/DDBJ databases">
        <authorList>
            <person name="Reverchon S."/>
            <person name="Nasser W."/>
            <person name="Leonard S."/>
            <person name="Brochier C."/>
            <person name="Duprey A."/>
        </authorList>
    </citation>
    <scope>NUCLEOTIDE SEQUENCE [LARGE SCALE GENOMIC DNA]</scope>
    <source>
        <strain evidence="1 2">174/2</strain>
    </source>
</reference>
<accession>A0A375A6J6</accession>